<feature type="domain" description="Histidine kinase" evidence="8">
    <location>
        <begin position="402"/>
        <end position="619"/>
    </location>
</feature>
<dbReference type="InterPro" id="IPR011990">
    <property type="entry name" value="TPR-like_helical_dom_sf"/>
</dbReference>
<keyword evidence="6" id="KW-1133">Transmembrane helix</keyword>
<dbReference type="GO" id="GO:0000155">
    <property type="term" value="F:phosphorelay sensor kinase activity"/>
    <property type="evidence" value="ECO:0007669"/>
    <property type="project" value="InterPro"/>
</dbReference>
<dbReference type="InterPro" id="IPR036097">
    <property type="entry name" value="HisK_dim/P_sf"/>
</dbReference>
<dbReference type="CDD" id="cd00075">
    <property type="entry name" value="HATPase"/>
    <property type="match status" value="1"/>
</dbReference>
<dbReference type="GO" id="GO:0000156">
    <property type="term" value="F:phosphorelay response regulator activity"/>
    <property type="evidence" value="ECO:0007669"/>
    <property type="project" value="TreeGrafter"/>
</dbReference>
<feature type="signal peptide" evidence="7">
    <location>
        <begin position="1"/>
        <end position="19"/>
    </location>
</feature>
<dbReference type="EMBL" id="CP002859">
    <property type="protein sequence ID" value="AEI49740.1"/>
    <property type="molecule type" value="Genomic_DNA"/>
</dbReference>
<dbReference type="InterPro" id="IPR003594">
    <property type="entry name" value="HATPase_dom"/>
</dbReference>
<dbReference type="CDD" id="cd00082">
    <property type="entry name" value="HisKA"/>
    <property type="match status" value="1"/>
</dbReference>
<keyword evidence="3" id="KW-0597">Phosphoprotein</keyword>
<evidence type="ECO:0000256" key="2">
    <source>
        <dbReference type="ARBA" id="ARBA00012438"/>
    </source>
</evidence>
<evidence type="ECO:0000256" key="6">
    <source>
        <dbReference type="SAM" id="Phobius"/>
    </source>
</evidence>
<keyword evidence="5 9" id="KW-0418">Kinase</keyword>
<evidence type="ECO:0000259" key="8">
    <source>
        <dbReference type="PROSITE" id="PS50109"/>
    </source>
</evidence>
<dbReference type="PANTHER" id="PTHR42878">
    <property type="entry name" value="TWO-COMPONENT HISTIDINE KINASE"/>
    <property type="match status" value="1"/>
</dbReference>
<protein>
    <recommendedName>
        <fullName evidence="2">histidine kinase</fullName>
        <ecNumber evidence="2">2.7.13.3</ecNumber>
    </recommendedName>
</protein>
<dbReference type="SUPFAM" id="SSF47384">
    <property type="entry name" value="Homodimeric domain of signal transducing histidine kinase"/>
    <property type="match status" value="1"/>
</dbReference>
<evidence type="ECO:0000313" key="9">
    <source>
        <dbReference type="EMBL" id="AEI49740.1"/>
    </source>
</evidence>
<dbReference type="AlphaFoldDB" id="A0A7U3ZM49"/>
<dbReference type="RefSeq" id="WP_013929044.1">
    <property type="nucleotide sequence ID" value="NC_015703.1"/>
</dbReference>
<evidence type="ECO:0000256" key="1">
    <source>
        <dbReference type="ARBA" id="ARBA00000085"/>
    </source>
</evidence>
<dbReference type="PANTHER" id="PTHR42878:SF14">
    <property type="entry name" value="OSMOLARITY TWO-COMPONENT SYSTEM PROTEIN SSK1"/>
    <property type="match status" value="1"/>
</dbReference>
<organism evidence="9 10">
    <name type="scientific">Runella slithyformis (strain ATCC 29530 / DSM 19594 / LMG 11500 / NCIMB 11436 / LSU 4)</name>
    <dbReference type="NCBI Taxonomy" id="761193"/>
    <lineage>
        <taxon>Bacteria</taxon>
        <taxon>Pseudomonadati</taxon>
        <taxon>Bacteroidota</taxon>
        <taxon>Cytophagia</taxon>
        <taxon>Cytophagales</taxon>
        <taxon>Spirosomataceae</taxon>
        <taxon>Runella</taxon>
    </lineage>
</organism>
<reference evidence="9 10" key="2">
    <citation type="journal article" date="2012" name="Stand. Genomic Sci.">
        <title>Complete genome sequence of the aquatic bacterium Runella slithyformis type strain (LSU 4(T)).</title>
        <authorList>
            <person name="Copeland A."/>
            <person name="Zhang X."/>
            <person name="Misra M."/>
            <person name="Lapidus A."/>
            <person name="Nolan M."/>
            <person name="Lucas S."/>
            <person name="Deshpande S."/>
            <person name="Cheng J.F."/>
            <person name="Tapia R."/>
            <person name="Goodwin L.A."/>
            <person name="Pitluck S."/>
            <person name="Liolios K."/>
            <person name="Pagani I."/>
            <person name="Ivanova N."/>
            <person name="Mikhailova N."/>
            <person name="Pati A."/>
            <person name="Chen A."/>
            <person name="Palaniappan K."/>
            <person name="Land M."/>
            <person name="Hauser L."/>
            <person name="Pan C."/>
            <person name="Jeffries C.D."/>
            <person name="Detter J.C."/>
            <person name="Brambilla E.M."/>
            <person name="Rohde M."/>
            <person name="Djao O.D."/>
            <person name="Goker M."/>
            <person name="Sikorski J."/>
            <person name="Tindall B.J."/>
            <person name="Woyke T."/>
            <person name="Bristow J."/>
            <person name="Eisen J.A."/>
            <person name="Markowitz V."/>
            <person name="Hugenholtz P."/>
            <person name="Kyrpides N.C."/>
            <person name="Klenk H.P."/>
            <person name="Mavromatis K."/>
        </authorList>
    </citation>
    <scope>NUCLEOTIDE SEQUENCE [LARGE SCALE GENOMIC DNA]</scope>
    <source>
        <strain evidence="10">ATCC 29530 / DSM 19594 / LMG 11500 / NCIMB 11436 / LSU 4</strain>
    </source>
</reference>
<dbReference type="GO" id="GO:0030295">
    <property type="term" value="F:protein kinase activator activity"/>
    <property type="evidence" value="ECO:0007669"/>
    <property type="project" value="TreeGrafter"/>
</dbReference>
<feature type="transmembrane region" description="Helical" evidence="6">
    <location>
        <begin position="360"/>
        <end position="380"/>
    </location>
</feature>
<accession>A0A7U3ZM49</accession>
<dbReference type="InterPro" id="IPR004358">
    <property type="entry name" value="Sig_transdc_His_kin-like_C"/>
</dbReference>
<sequence>MYKVLYTLFLGIFLSPSHAQHFTFSDTYPTNNVDSLENWLKTHPQLTEERLKNLIRLERTYGYMFLNRLKRHTTEITRLSQRLNHPVGKIFGEHQNSATIKDKLKILGKFEALKDTSGIIYVLTSLVYSNYDVTLLEKGDRYAAKNYLLRAKQLLSARFNPHDYLDVVGSEHFFLAGKPDGDNKAIIRLIKAALHLCENNPQYQYAVNLFKGFLAVTYYYQQDYAASYALNKAILARLKPDQINEIITRTQNLANDCEFLGRYDERLALSRKVAKLIRYNPNTYDPFDLLNLYISFKEEMARRGRYKEALSYADSIIMIQDTIYVREREQKLIEFQAENKQKQIAELTLEQVKTANRNRFILTLLGIAVVVALVLGYLGLRLRQANTHLHNLTKARDQLFGIVAHDLRRPMYAFQGIKALIGFHLRRQNYTAIEQLSVAIDESGVRLQKMLDNLVAWAMSQQESLPYEPEPLPVYERVQDIVDLYAGVNILKNVRFEIVVDKNLMAYVDPNAFDLIVRNLIDNSFKALSQAGNLRISAKVQSPAIVLEFTDDAGGIPARKAAVIQRVFDAPQKAQIGQDGMGMGLITVGRFVKRNRGSISVRSVEGKGTTFEVRLPAENII</sequence>
<dbReference type="Pfam" id="PF02518">
    <property type="entry name" value="HATPase_c"/>
    <property type="match status" value="1"/>
</dbReference>
<dbReference type="Gene3D" id="1.25.40.10">
    <property type="entry name" value="Tetratricopeptide repeat domain"/>
    <property type="match status" value="1"/>
</dbReference>
<name>A0A7U3ZM49_RUNSL</name>
<dbReference type="InterPro" id="IPR003661">
    <property type="entry name" value="HisK_dim/P_dom"/>
</dbReference>
<dbReference type="Gene3D" id="3.30.565.10">
    <property type="entry name" value="Histidine kinase-like ATPase, C-terminal domain"/>
    <property type="match status" value="1"/>
</dbReference>
<evidence type="ECO:0000313" key="10">
    <source>
        <dbReference type="Proteomes" id="UP000000493"/>
    </source>
</evidence>
<keyword evidence="10" id="KW-1185">Reference proteome</keyword>
<dbReference type="InterPro" id="IPR036890">
    <property type="entry name" value="HATPase_C_sf"/>
</dbReference>
<dbReference type="InterPro" id="IPR005467">
    <property type="entry name" value="His_kinase_dom"/>
</dbReference>
<feature type="chain" id="PRO_5030742278" description="histidine kinase" evidence="7">
    <location>
        <begin position="20"/>
        <end position="621"/>
    </location>
</feature>
<dbReference type="InterPro" id="IPR050351">
    <property type="entry name" value="BphY/WalK/GraS-like"/>
</dbReference>
<dbReference type="PRINTS" id="PR00344">
    <property type="entry name" value="BCTRLSENSOR"/>
</dbReference>
<dbReference type="GO" id="GO:0007234">
    <property type="term" value="P:osmosensory signaling via phosphorelay pathway"/>
    <property type="evidence" value="ECO:0007669"/>
    <property type="project" value="TreeGrafter"/>
</dbReference>
<comment type="catalytic activity">
    <reaction evidence="1">
        <text>ATP + protein L-histidine = ADP + protein N-phospho-L-histidine.</text>
        <dbReference type="EC" id="2.7.13.3"/>
    </reaction>
</comment>
<evidence type="ECO:0000256" key="4">
    <source>
        <dbReference type="ARBA" id="ARBA00022679"/>
    </source>
</evidence>
<dbReference type="EC" id="2.7.13.3" evidence="2"/>
<reference evidence="10" key="1">
    <citation type="submission" date="2011-06" db="EMBL/GenBank/DDBJ databases">
        <title>The complete genome of chromosome of Runella slithyformis DSM 19594.</title>
        <authorList>
            <consortium name="US DOE Joint Genome Institute (JGI-PGF)"/>
            <person name="Lucas S."/>
            <person name="Han J."/>
            <person name="Lapidus A."/>
            <person name="Bruce D."/>
            <person name="Goodwin L."/>
            <person name="Pitluck S."/>
            <person name="Peters L."/>
            <person name="Kyrpides N."/>
            <person name="Mavromatis K."/>
            <person name="Ivanova N."/>
            <person name="Ovchinnikova G."/>
            <person name="Zhang X."/>
            <person name="Misra M."/>
            <person name="Detter J.C."/>
            <person name="Tapia R."/>
            <person name="Han C."/>
            <person name="Land M."/>
            <person name="Hauser L."/>
            <person name="Markowitz V."/>
            <person name="Cheng J.-F."/>
            <person name="Hugenholtz P."/>
            <person name="Woyke T."/>
            <person name="Wu D."/>
            <person name="Tindall B."/>
            <person name="Faehrich R."/>
            <person name="Brambilla E."/>
            <person name="Klenk H.-P."/>
            <person name="Eisen J.A."/>
        </authorList>
    </citation>
    <scope>NUCLEOTIDE SEQUENCE [LARGE SCALE GENOMIC DNA]</scope>
    <source>
        <strain evidence="10">ATCC 29530 / DSM 19594 / LMG 11500 / NCIMB 11436 / LSU 4</strain>
    </source>
</reference>
<dbReference type="Proteomes" id="UP000000493">
    <property type="component" value="Chromosome"/>
</dbReference>
<gene>
    <name evidence="9" type="ordered locus">Runsl_3374</name>
</gene>
<evidence type="ECO:0000256" key="7">
    <source>
        <dbReference type="SAM" id="SignalP"/>
    </source>
</evidence>
<keyword evidence="7" id="KW-0732">Signal</keyword>
<dbReference type="SMART" id="SM00387">
    <property type="entry name" value="HATPase_c"/>
    <property type="match status" value="1"/>
</dbReference>
<proteinExistence type="predicted"/>
<evidence type="ECO:0000256" key="3">
    <source>
        <dbReference type="ARBA" id="ARBA00022553"/>
    </source>
</evidence>
<keyword evidence="6" id="KW-0812">Transmembrane</keyword>
<dbReference type="Gene3D" id="1.10.287.130">
    <property type="match status" value="1"/>
</dbReference>
<dbReference type="PROSITE" id="PS50109">
    <property type="entry name" value="HIS_KIN"/>
    <property type="match status" value="1"/>
</dbReference>
<keyword evidence="6" id="KW-0472">Membrane</keyword>
<dbReference type="SUPFAM" id="SSF55874">
    <property type="entry name" value="ATPase domain of HSP90 chaperone/DNA topoisomerase II/histidine kinase"/>
    <property type="match status" value="1"/>
</dbReference>
<dbReference type="KEGG" id="rsi:Runsl_3374"/>
<evidence type="ECO:0000256" key="5">
    <source>
        <dbReference type="ARBA" id="ARBA00022777"/>
    </source>
</evidence>
<keyword evidence="4" id="KW-0808">Transferase</keyword>